<dbReference type="EMBL" id="MSIF01000018">
    <property type="protein sequence ID" value="OLF07048.1"/>
    <property type="molecule type" value="Genomic_DNA"/>
</dbReference>
<comment type="similarity">
    <text evidence="6">Belongs to the mannitol dehydrogenase family. UxuB subfamily.</text>
</comment>
<reference evidence="9 10" key="1">
    <citation type="submission" date="2016-12" db="EMBL/GenBank/DDBJ databases">
        <title>The draft genome sequence of Actinophytocola xinjiangensis.</title>
        <authorList>
            <person name="Wang W."/>
            <person name="Yuan L."/>
        </authorList>
    </citation>
    <scope>NUCLEOTIDE SEQUENCE [LARGE SCALE GENOMIC DNA]</scope>
    <source>
        <strain evidence="9 10">CGMCC 4.4663</strain>
    </source>
</reference>
<dbReference type="Gene3D" id="1.10.1040.10">
    <property type="entry name" value="N-(1-d-carboxylethyl)-l-norvaline Dehydrogenase, domain 2"/>
    <property type="match status" value="1"/>
</dbReference>
<evidence type="ECO:0000256" key="2">
    <source>
        <dbReference type="ARBA" id="ARBA00016219"/>
    </source>
</evidence>
<dbReference type="RefSeq" id="WP_075136348.1">
    <property type="nucleotide sequence ID" value="NZ_MSIF01000018.1"/>
</dbReference>
<dbReference type="Gene3D" id="3.40.50.720">
    <property type="entry name" value="NAD(P)-binding Rossmann-like Domain"/>
    <property type="match status" value="1"/>
</dbReference>
<dbReference type="AlphaFoldDB" id="A0A7Z1AW12"/>
<dbReference type="SUPFAM" id="SSF48179">
    <property type="entry name" value="6-phosphogluconate dehydrogenase C-terminal domain-like"/>
    <property type="match status" value="1"/>
</dbReference>
<keyword evidence="10" id="KW-1185">Reference proteome</keyword>
<dbReference type="PROSITE" id="PS00974">
    <property type="entry name" value="MANNITOL_DHGENASE"/>
    <property type="match status" value="1"/>
</dbReference>
<feature type="domain" description="Mannitol dehydrogenase N-terminal" evidence="7">
    <location>
        <begin position="30"/>
        <end position="280"/>
    </location>
</feature>
<organism evidence="9 10">
    <name type="scientific">Actinophytocola xinjiangensis</name>
    <dbReference type="NCBI Taxonomy" id="485602"/>
    <lineage>
        <taxon>Bacteria</taxon>
        <taxon>Bacillati</taxon>
        <taxon>Actinomycetota</taxon>
        <taxon>Actinomycetes</taxon>
        <taxon>Pseudonocardiales</taxon>
        <taxon>Pseudonocardiaceae</taxon>
    </lineage>
</organism>
<dbReference type="InterPro" id="IPR023027">
    <property type="entry name" value="Mannitol_DH_CS"/>
</dbReference>
<proteinExistence type="inferred from homology"/>
<accession>A0A7Z1AW12</accession>
<dbReference type="InterPro" id="IPR013118">
    <property type="entry name" value="Mannitol_DH_C"/>
</dbReference>
<dbReference type="InterPro" id="IPR013328">
    <property type="entry name" value="6PGD_dom2"/>
</dbReference>
<dbReference type="OrthoDB" id="271711at2"/>
<evidence type="ECO:0000256" key="1">
    <source>
        <dbReference type="ARBA" id="ARBA00012939"/>
    </source>
</evidence>
<evidence type="ECO:0000256" key="3">
    <source>
        <dbReference type="ARBA" id="ARBA00023002"/>
    </source>
</evidence>
<protein>
    <recommendedName>
        <fullName evidence="2">Mannitol-1-phosphate 5-dehydrogenase</fullName>
        <ecNumber evidence="1">1.1.1.17</ecNumber>
    </recommendedName>
</protein>
<dbReference type="GO" id="GO:0019594">
    <property type="term" value="P:mannitol metabolic process"/>
    <property type="evidence" value="ECO:0007669"/>
    <property type="project" value="InterPro"/>
</dbReference>
<evidence type="ECO:0000313" key="10">
    <source>
        <dbReference type="Proteomes" id="UP000185696"/>
    </source>
</evidence>
<dbReference type="SUPFAM" id="SSF51735">
    <property type="entry name" value="NAD(P)-binding Rossmann-fold domains"/>
    <property type="match status" value="1"/>
</dbReference>
<evidence type="ECO:0000256" key="5">
    <source>
        <dbReference type="ARBA" id="ARBA00048615"/>
    </source>
</evidence>
<evidence type="ECO:0000259" key="7">
    <source>
        <dbReference type="Pfam" id="PF01232"/>
    </source>
</evidence>
<dbReference type="FunFam" id="3.40.50.720:FF:000129">
    <property type="entry name" value="D-mannonate oxidoreductase"/>
    <property type="match status" value="1"/>
</dbReference>
<dbReference type="PANTHER" id="PTHR43362">
    <property type="entry name" value="MANNITOL DEHYDROGENASE DSF1-RELATED"/>
    <property type="match status" value="1"/>
</dbReference>
<feature type="domain" description="Mannitol dehydrogenase C-terminal" evidence="8">
    <location>
        <begin position="289"/>
        <end position="470"/>
    </location>
</feature>
<keyword evidence="3" id="KW-0560">Oxidoreductase</keyword>
<evidence type="ECO:0000259" key="8">
    <source>
        <dbReference type="Pfam" id="PF08125"/>
    </source>
</evidence>
<dbReference type="InterPro" id="IPR008927">
    <property type="entry name" value="6-PGluconate_DH-like_C_sf"/>
</dbReference>
<dbReference type="InterPro" id="IPR050988">
    <property type="entry name" value="Mannitol_DH/Oxidoreductase"/>
</dbReference>
<dbReference type="InterPro" id="IPR013131">
    <property type="entry name" value="Mannitol_DH_N"/>
</dbReference>
<dbReference type="InterPro" id="IPR036291">
    <property type="entry name" value="NAD(P)-bd_dom_sf"/>
</dbReference>
<gene>
    <name evidence="9" type="ORF">BLA60_29690</name>
</gene>
<dbReference type="InterPro" id="IPR000669">
    <property type="entry name" value="Mannitol_DH"/>
</dbReference>
<dbReference type="GO" id="GO:0008926">
    <property type="term" value="F:mannitol-1-phosphate 5-dehydrogenase activity"/>
    <property type="evidence" value="ECO:0007669"/>
    <property type="project" value="UniProtKB-EC"/>
</dbReference>
<comment type="caution">
    <text evidence="9">The sequence shown here is derived from an EMBL/GenBank/DDBJ whole genome shotgun (WGS) entry which is preliminary data.</text>
</comment>
<dbReference type="PRINTS" id="PR00084">
    <property type="entry name" value="MTLDHDRGNASE"/>
</dbReference>
<name>A0A7Z1AW12_9PSEU</name>
<evidence type="ECO:0000256" key="6">
    <source>
        <dbReference type="ARBA" id="ARBA00061451"/>
    </source>
</evidence>
<comment type="catalytic activity">
    <reaction evidence="5">
        <text>D-mannitol 1-phosphate + NAD(+) = beta-D-fructose 6-phosphate + NADH + H(+)</text>
        <dbReference type="Rhea" id="RHEA:19661"/>
        <dbReference type="ChEBI" id="CHEBI:15378"/>
        <dbReference type="ChEBI" id="CHEBI:57540"/>
        <dbReference type="ChEBI" id="CHEBI:57634"/>
        <dbReference type="ChEBI" id="CHEBI:57945"/>
        <dbReference type="ChEBI" id="CHEBI:61381"/>
        <dbReference type="EC" id="1.1.1.17"/>
    </reaction>
</comment>
<dbReference type="Pfam" id="PF08125">
    <property type="entry name" value="Mannitol_dh_C"/>
    <property type="match status" value="1"/>
</dbReference>
<keyword evidence="4" id="KW-0520">NAD</keyword>
<evidence type="ECO:0000256" key="4">
    <source>
        <dbReference type="ARBA" id="ARBA00023027"/>
    </source>
</evidence>
<dbReference type="Proteomes" id="UP000185696">
    <property type="component" value="Unassembled WGS sequence"/>
</dbReference>
<dbReference type="EC" id="1.1.1.17" evidence="1"/>
<sequence length="490" mass="53864">MAVPLTDATVSGLNRSVAVPSYDRSTLTPGIVHIGVGGFHRAHQAMYLDRLLEQGRARDWAIRGLGVLPSDARMRDALTAQNGLYTLVVKHPDGTTEPRIIGSVVDCQLASDDQQAAVELLANPATRIVSLTITEGGYHVNPVTGEFDPSDPRIAADLGQNALPVTAFGYLTEALRRRRDRGISPFTVLSCDNIAHNGDVAARMLVAFATARDAALGAWIRANVPFPNSMVDRITPATTDADRESLASGFGVEDRWPVVCEPFTQWVIEDRFACGRPPWEEVGAQIVADVTPYELMKLRLLNASHQALCYFGYLAGYRLVHDVCSDELFSSFLLAYMGREARPTLPPVPGVDLDAYQTTLIERFSNIHIRDTVARLCAESSDRIPQWLLPVVRTNLERGGEIRLSAAIVASWARYAEAVDEQGQPIEVVDRLAPRLRTAARADGLTFLRDRELFGDLADDDRFSTEYLRARESLNRHGARATLRGLMSTG</sequence>
<dbReference type="PANTHER" id="PTHR43362:SF1">
    <property type="entry name" value="MANNITOL DEHYDROGENASE 2-RELATED"/>
    <property type="match status" value="1"/>
</dbReference>
<evidence type="ECO:0000313" key="9">
    <source>
        <dbReference type="EMBL" id="OLF07048.1"/>
    </source>
</evidence>
<dbReference type="Pfam" id="PF01232">
    <property type="entry name" value="Mannitol_dh"/>
    <property type="match status" value="1"/>
</dbReference>